<dbReference type="InterPro" id="IPR011989">
    <property type="entry name" value="ARM-like"/>
</dbReference>
<dbReference type="EMBL" id="MUZQ01000831">
    <property type="protein sequence ID" value="OWK49566.1"/>
    <property type="molecule type" value="Genomic_DNA"/>
</dbReference>
<dbReference type="GO" id="GO:0007129">
    <property type="term" value="P:homologous chromosome pairing at meiosis"/>
    <property type="evidence" value="ECO:0007669"/>
    <property type="project" value="TreeGrafter"/>
</dbReference>
<sequence>MLRFCLQLQLSLESCVYSLLENGQTYVRDTGCISLLLQLFRTTLSTSEKNVSDENTDPCYQLWSSVCSTLCACVNNPQNEDNQNICYSVFPYAKEWLESCTEPEIVRPICSFLGLTVANNSYVQKYFASIGGLATLAKVLLELMHDSCLSHSSMKLAVVVTKTLDACIANNSTMGVVLAKYHTVSELLKLLSNETLSTGEKISIILTIGHCTEVCAEQLSLKLYDNLLNVNDAEELDVQVRKRCLQNYWKKIHFAQN</sequence>
<evidence type="ECO:0000313" key="3">
    <source>
        <dbReference type="Proteomes" id="UP000197619"/>
    </source>
</evidence>
<reference evidence="2 3" key="1">
    <citation type="submission" date="2017-05" db="EMBL/GenBank/DDBJ databases">
        <title>Genome of assembly of the Bengalese finch, Lonchura striata domestica.</title>
        <authorList>
            <person name="Colquitt B.M."/>
            <person name="Brainard M.S."/>
        </authorList>
    </citation>
    <scope>NUCLEOTIDE SEQUENCE [LARGE SCALE GENOMIC DNA]</scope>
    <source>
        <strain evidence="2">White83orange57</strain>
    </source>
</reference>
<dbReference type="PANTHER" id="PTHR14014">
    <property type="entry name" value="TELOMERE REPEATS-BINDING BOUQUET FORMATION PROTEIN 1"/>
    <property type="match status" value="1"/>
</dbReference>
<feature type="signal peptide" evidence="1">
    <location>
        <begin position="1"/>
        <end position="18"/>
    </location>
</feature>
<dbReference type="PANTHER" id="PTHR14014:SF0">
    <property type="entry name" value="TELOMERE REPEATS-BINDING BOUQUET FORMATION PROTEIN 1"/>
    <property type="match status" value="1"/>
</dbReference>
<evidence type="ECO:0000256" key="1">
    <source>
        <dbReference type="SAM" id="SignalP"/>
    </source>
</evidence>
<keyword evidence="3" id="KW-1185">Reference proteome</keyword>
<gene>
    <name evidence="2" type="primary">CCDC79</name>
    <name evidence="2" type="ORF">RLOC_00002826</name>
</gene>
<dbReference type="Proteomes" id="UP000197619">
    <property type="component" value="Unassembled WGS sequence"/>
</dbReference>
<feature type="chain" id="PRO_5013210994" evidence="1">
    <location>
        <begin position="19"/>
        <end position="257"/>
    </location>
</feature>
<dbReference type="InterPro" id="IPR042359">
    <property type="entry name" value="TERB1"/>
</dbReference>
<name>A0A218U7B1_9PASE</name>
<evidence type="ECO:0000313" key="2">
    <source>
        <dbReference type="EMBL" id="OWK49566.1"/>
    </source>
</evidence>
<accession>A0A218U7B1</accession>
<comment type="caution">
    <text evidence="2">The sequence shown here is derived from an EMBL/GenBank/DDBJ whole genome shotgun (WGS) entry which is preliminary data.</text>
</comment>
<dbReference type="SUPFAM" id="SSF48371">
    <property type="entry name" value="ARM repeat"/>
    <property type="match status" value="1"/>
</dbReference>
<keyword evidence="1" id="KW-0732">Signal</keyword>
<protein>
    <submittedName>
        <fullName evidence="2">Telomere repeats-binding bouquet formation protein 1</fullName>
    </submittedName>
</protein>
<organism evidence="2 3">
    <name type="scientific">Lonchura striata</name>
    <name type="common">white-rumped munia</name>
    <dbReference type="NCBI Taxonomy" id="40157"/>
    <lineage>
        <taxon>Eukaryota</taxon>
        <taxon>Metazoa</taxon>
        <taxon>Chordata</taxon>
        <taxon>Craniata</taxon>
        <taxon>Vertebrata</taxon>
        <taxon>Euteleostomi</taxon>
        <taxon>Archelosauria</taxon>
        <taxon>Archosauria</taxon>
        <taxon>Dinosauria</taxon>
        <taxon>Saurischia</taxon>
        <taxon>Theropoda</taxon>
        <taxon>Coelurosauria</taxon>
        <taxon>Aves</taxon>
        <taxon>Neognathae</taxon>
        <taxon>Neoaves</taxon>
        <taxon>Telluraves</taxon>
        <taxon>Australaves</taxon>
        <taxon>Passeriformes</taxon>
        <taxon>Passeroidea</taxon>
        <taxon>Estrildidae</taxon>
        <taxon>Estrildinae</taxon>
        <taxon>Lonchura</taxon>
    </lineage>
</organism>
<dbReference type="InterPro" id="IPR016024">
    <property type="entry name" value="ARM-type_fold"/>
</dbReference>
<dbReference type="GO" id="GO:0070197">
    <property type="term" value="P:meiotic attachment of telomere to nuclear envelope"/>
    <property type="evidence" value="ECO:0007669"/>
    <property type="project" value="InterPro"/>
</dbReference>
<proteinExistence type="predicted"/>
<dbReference type="Gene3D" id="1.25.10.10">
    <property type="entry name" value="Leucine-rich Repeat Variant"/>
    <property type="match status" value="1"/>
</dbReference>
<dbReference type="AlphaFoldDB" id="A0A218U7B1"/>